<feature type="non-terminal residue" evidence="1">
    <location>
        <position position="58"/>
    </location>
</feature>
<name>A0A0F9GPC6_9ZZZZ</name>
<comment type="caution">
    <text evidence="1">The sequence shown here is derived from an EMBL/GenBank/DDBJ whole genome shotgun (WGS) entry which is preliminary data.</text>
</comment>
<dbReference type="EMBL" id="LAZR01019491">
    <property type="protein sequence ID" value="KKL92346.1"/>
    <property type="molecule type" value="Genomic_DNA"/>
</dbReference>
<protein>
    <submittedName>
        <fullName evidence="1">Uncharacterized protein</fullName>
    </submittedName>
</protein>
<gene>
    <name evidence="1" type="ORF">LCGC14_1885590</name>
</gene>
<organism evidence="1">
    <name type="scientific">marine sediment metagenome</name>
    <dbReference type="NCBI Taxonomy" id="412755"/>
    <lineage>
        <taxon>unclassified sequences</taxon>
        <taxon>metagenomes</taxon>
        <taxon>ecological metagenomes</taxon>
    </lineage>
</organism>
<accession>A0A0F9GPC6</accession>
<dbReference type="AlphaFoldDB" id="A0A0F9GPC6"/>
<proteinExistence type="predicted"/>
<reference evidence="1" key="1">
    <citation type="journal article" date="2015" name="Nature">
        <title>Complex archaea that bridge the gap between prokaryotes and eukaryotes.</title>
        <authorList>
            <person name="Spang A."/>
            <person name="Saw J.H."/>
            <person name="Jorgensen S.L."/>
            <person name="Zaremba-Niedzwiedzka K."/>
            <person name="Martijn J."/>
            <person name="Lind A.E."/>
            <person name="van Eijk R."/>
            <person name="Schleper C."/>
            <person name="Guy L."/>
            <person name="Ettema T.J."/>
        </authorList>
    </citation>
    <scope>NUCLEOTIDE SEQUENCE</scope>
</reference>
<evidence type="ECO:0000313" key="1">
    <source>
        <dbReference type="EMBL" id="KKL92346.1"/>
    </source>
</evidence>
<sequence>MSKKFSHKSLLRILLQADEKMVIGVIIEAEGYLNVHPKKELDNVVDLILLNFEALIPD</sequence>